<dbReference type="Proteomes" id="UP000032675">
    <property type="component" value="Unassembled WGS sequence"/>
</dbReference>
<gene>
    <name evidence="1" type="ORF">Geu3261_0325_004</name>
</gene>
<reference evidence="1 2" key="1">
    <citation type="submission" date="2012-11" db="EMBL/GenBank/DDBJ databases">
        <title>Whole genome sequence of Gluconacetobacter europaeus NBRC3261.</title>
        <authorList>
            <person name="Azuma Y."/>
            <person name="Higashiura N."/>
            <person name="Hirakawa H."/>
            <person name="Matsushita K."/>
        </authorList>
    </citation>
    <scope>NUCLEOTIDE SEQUENCE [LARGE SCALE GENOMIC DNA]</scope>
    <source>
        <strain evidence="1 2">NBRC 3261</strain>
    </source>
</reference>
<dbReference type="InterPro" id="IPR009297">
    <property type="entry name" value="DUF952"/>
</dbReference>
<proteinExistence type="predicted"/>
<sequence length="114" mass="11778">MTDRIVYKILTPDEHDALTRAGSLAGSPADLADGFIHLSAADQVAGTLDKHFSGQSGLVLVAVDLSLLDPAVVRWEPSRGGQLFPHLYAPLPVGAVVATAPVARTADGGVDLPV</sequence>
<dbReference type="PANTHER" id="PTHR34129">
    <property type="entry name" value="BLR1139 PROTEIN"/>
    <property type="match status" value="1"/>
</dbReference>
<protein>
    <recommendedName>
        <fullName evidence="3">Glutathione S-transferase</fullName>
    </recommendedName>
</protein>
<comment type="caution">
    <text evidence="1">The sequence shown here is derived from an EMBL/GenBank/DDBJ whole genome shotgun (WGS) entry which is preliminary data.</text>
</comment>
<accession>A0A0D6Q588</accession>
<evidence type="ECO:0008006" key="3">
    <source>
        <dbReference type="Google" id="ProtNLM"/>
    </source>
</evidence>
<dbReference type="RefSeq" id="WP_019087090.1">
    <property type="nucleotide sequence ID" value="NZ_BANI01000275.1"/>
</dbReference>
<dbReference type="Pfam" id="PF06108">
    <property type="entry name" value="DUF952"/>
    <property type="match status" value="1"/>
</dbReference>
<dbReference type="EMBL" id="BANI01000275">
    <property type="protein sequence ID" value="GAN97916.1"/>
    <property type="molecule type" value="Genomic_DNA"/>
</dbReference>
<evidence type="ECO:0000313" key="1">
    <source>
        <dbReference type="EMBL" id="GAN97916.1"/>
    </source>
</evidence>
<dbReference type="SUPFAM" id="SSF56399">
    <property type="entry name" value="ADP-ribosylation"/>
    <property type="match status" value="1"/>
</dbReference>
<dbReference type="AlphaFoldDB" id="A0A0D6Q588"/>
<dbReference type="PANTHER" id="PTHR34129:SF1">
    <property type="entry name" value="DUF952 DOMAIN-CONTAINING PROTEIN"/>
    <property type="match status" value="1"/>
</dbReference>
<evidence type="ECO:0000313" key="2">
    <source>
        <dbReference type="Proteomes" id="UP000032675"/>
    </source>
</evidence>
<organism evidence="1 2">
    <name type="scientific">Komagataeibacter europaeus NBRC 3261</name>
    <dbReference type="NCBI Taxonomy" id="1234669"/>
    <lineage>
        <taxon>Bacteria</taxon>
        <taxon>Pseudomonadati</taxon>
        <taxon>Pseudomonadota</taxon>
        <taxon>Alphaproteobacteria</taxon>
        <taxon>Acetobacterales</taxon>
        <taxon>Acetobacteraceae</taxon>
        <taxon>Komagataeibacter</taxon>
    </lineage>
</organism>
<dbReference type="Gene3D" id="3.20.170.20">
    <property type="entry name" value="Protein of unknown function DUF952"/>
    <property type="match status" value="1"/>
</dbReference>
<name>A0A0D6Q588_KOMEU</name>